<name>A0AAN8QRF0_9TELE</name>
<evidence type="ECO:0000313" key="1">
    <source>
        <dbReference type="EMBL" id="KAK6313444.1"/>
    </source>
</evidence>
<comment type="caution">
    <text evidence="1">The sequence shown here is derived from an EMBL/GenBank/DDBJ whole genome shotgun (WGS) entry which is preliminary data.</text>
</comment>
<evidence type="ECO:0000313" key="2">
    <source>
        <dbReference type="Proteomes" id="UP001356427"/>
    </source>
</evidence>
<protein>
    <submittedName>
        <fullName evidence="1">Uncharacterized protein</fullName>
    </submittedName>
</protein>
<dbReference type="Proteomes" id="UP001356427">
    <property type="component" value="Unassembled WGS sequence"/>
</dbReference>
<sequence>MQLRSAGQRRDRGGARGRVVLVPTDFMANSCSPATPLPTLPMMRGQGPRMQADLMFTSSLQERGFGRIMAMQVACLVQPG</sequence>
<dbReference type="AlphaFoldDB" id="A0AAN8QRF0"/>
<reference evidence="1 2" key="1">
    <citation type="submission" date="2021-04" db="EMBL/GenBank/DDBJ databases">
        <authorList>
            <person name="De Guttry C."/>
            <person name="Zahm M."/>
            <person name="Klopp C."/>
            <person name="Cabau C."/>
            <person name="Louis A."/>
            <person name="Berthelot C."/>
            <person name="Parey E."/>
            <person name="Roest Crollius H."/>
            <person name="Montfort J."/>
            <person name="Robinson-Rechavi M."/>
            <person name="Bucao C."/>
            <person name="Bouchez O."/>
            <person name="Gislard M."/>
            <person name="Lluch J."/>
            <person name="Milhes M."/>
            <person name="Lampietro C."/>
            <person name="Lopez Roques C."/>
            <person name="Donnadieu C."/>
            <person name="Braasch I."/>
            <person name="Desvignes T."/>
            <person name="Postlethwait J."/>
            <person name="Bobe J."/>
            <person name="Wedekind C."/>
            <person name="Guiguen Y."/>
        </authorList>
    </citation>
    <scope>NUCLEOTIDE SEQUENCE [LARGE SCALE GENOMIC DNA]</scope>
    <source>
        <strain evidence="1">Cs_M1</strain>
        <tissue evidence="1">Blood</tissue>
    </source>
</reference>
<keyword evidence="2" id="KW-1185">Reference proteome</keyword>
<gene>
    <name evidence="1" type="ORF">J4Q44_G00167910</name>
</gene>
<proteinExistence type="predicted"/>
<dbReference type="EMBL" id="JAGTTL010000014">
    <property type="protein sequence ID" value="KAK6313444.1"/>
    <property type="molecule type" value="Genomic_DNA"/>
</dbReference>
<accession>A0AAN8QRF0</accession>
<organism evidence="1 2">
    <name type="scientific">Coregonus suidteri</name>
    <dbReference type="NCBI Taxonomy" id="861788"/>
    <lineage>
        <taxon>Eukaryota</taxon>
        <taxon>Metazoa</taxon>
        <taxon>Chordata</taxon>
        <taxon>Craniata</taxon>
        <taxon>Vertebrata</taxon>
        <taxon>Euteleostomi</taxon>
        <taxon>Actinopterygii</taxon>
        <taxon>Neopterygii</taxon>
        <taxon>Teleostei</taxon>
        <taxon>Protacanthopterygii</taxon>
        <taxon>Salmoniformes</taxon>
        <taxon>Salmonidae</taxon>
        <taxon>Coregoninae</taxon>
        <taxon>Coregonus</taxon>
    </lineage>
</organism>